<feature type="domain" description="Glycosyl hydrolase family 95 catalytic" evidence="4">
    <location>
        <begin position="368"/>
        <end position="797"/>
    </location>
</feature>
<dbReference type="InterPro" id="IPR016518">
    <property type="entry name" value="Alpha-L-fucosidase"/>
</dbReference>
<dbReference type="InterPro" id="IPR012341">
    <property type="entry name" value="6hp_glycosidase-like_sf"/>
</dbReference>
<dbReference type="Proteomes" id="UP000807716">
    <property type="component" value="Unassembled WGS sequence"/>
</dbReference>
<dbReference type="Pfam" id="PF22124">
    <property type="entry name" value="Glyco_hydro_95_cat"/>
    <property type="match status" value="1"/>
</dbReference>
<dbReference type="PANTHER" id="PTHR31084">
    <property type="entry name" value="ALPHA-L-FUCOSIDASE 2"/>
    <property type="match status" value="1"/>
</dbReference>
<dbReference type="Gene3D" id="2.70.98.50">
    <property type="entry name" value="putative glycoside hydrolase family protein from bacillus halodurans"/>
    <property type="match status" value="1"/>
</dbReference>
<evidence type="ECO:0000259" key="3">
    <source>
        <dbReference type="Pfam" id="PF21307"/>
    </source>
</evidence>
<organism evidence="5 6">
    <name type="scientific">Actinomortierella ambigua</name>
    <dbReference type="NCBI Taxonomy" id="1343610"/>
    <lineage>
        <taxon>Eukaryota</taxon>
        <taxon>Fungi</taxon>
        <taxon>Fungi incertae sedis</taxon>
        <taxon>Mucoromycota</taxon>
        <taxon>Mortierellomycotina</taxon>
        <taxon>Mortierellomycetes</taxon>
        <taxon>Mortierellales</taxon>
        <taxon>Mortierellaceae</taxon>
        <taxon>Actinomortierella</taxon>
    </lineage>
</organism>
<sequence length="907" mass="101712">MRLPLHTHERLTLGLLCSVPLLLARVTAEVEDVFGGVDQVAFQPSPAESSSTTRPTLRDQAAAFLSRQQTYPDGASEPRLVGTSTVPNSTFSLWYRRPAEDDNVEREGLVIGNGPMQVLVPGMVNRERLLLSEESCWTGGPNEYKKYRGGNVDEESAPKRLKSLERVQHILAEKAYLPSKSDVTKGLMGDEHGFGHPAPFGSIVIEEMYPFEQVWDYRRELDLSKGVVKVSFSVGDVNYTREHFCSNPESVCMMRIQASEPKKVDISVRFETPYAAEYSNVHNRLTFRASLPSNNMTIEAQVALKTEGGTGVTMSDKTRIIALGFDSVTLYYAMGTGWSVANYPGFQDQDPHDHLTSLLDKATTLWYQDQYIKHTEDVGALFKGFSIDFNQPVNTLPTDQLIKVATKAYAKEGQTFDQEAYLELLLLQYARYLLIISSRPGSLPIASRIAWTDDTLKDEDGIGDYFRLNINLQMNYWLAESTNLGETMTPLMDYIEKLLVDRGQATTMLHYNARGWIAHTYSNVWAHTGPTSTSNSYYFPGAAAWLCQHAWDRYLYSQDYYFLRDHAYAWLKGASQFWIDTLVQSHKGAVPTPIDDDDAGLFVSSPSYSPEQDPFAEGSALDQQLIWQLFNATLEAIAVLGERDKVFVQNLTDRYARLSPGLAISDGLLQEYTLAGLEDRTERRRHLGHLYAVYPGNQLSYQRTEDPDRHHQLVEAARTSLHRKGTGVEFGNLGWPKVWRAAVWARLGETGKALDALQMFKKHNLDKNELNLLPASSSSSRDLAGFLGFGAAMLETLVTSLRPGELHVFPWPQGLPERWSKKGVVEGFRTREGHKVDVIWSQGRVTQVQLQALSKAGPMVVKIGTMDGKVQVQVLQGTKPVAFERDGTFIKLEVSKGTTYTIALDYD</sequence>
<feature type="domain" description="Alpha fucosidase A-like C-terminal" evidence="3">
    <location>
        <begin position="814"/>
        <end position="902"/>
    </location>
</feature>
<dbReference type="InterPro" id="IPR054363">
    <property type="entry name" value="GH95_cat"/>
</dbReference>
<dbReference type="Pfam" id="PF21307">
    <property type="entry name" value="Glyco_hydro_95_C"/>
    <property type="match status" value="1"/>
</dbReference>
<dbReference type="InterPro" id="IPR049053">
    <property type="entry name" value="AFCA-like_C"/>
</dbReference>
<dbReference type="EMBL" id="JAAAJB010000069">
    <property type="protein sequence ID" value="KAG0267770.1"/>
    <property type="molecule type" value="Genomic_DNA"/>
</dbReference>
<dbReference type="OrthoDB" id="2848340at2759"/>
<reference evidence="5" key="1">
    <citation type="journal article" date="2020" name="Fungal Divers.">
        <title>Resolving the Mortierellaceae phylogeny through synthesis of multi-gene phylogenetics and phylogenomics.</title>
        <authorList>
            <person name="Vandepol N."/>
            <person name="Liber J."/>
            <person name="Desiro A."/>
            <person name="Na H."/>
            <person name="Kennedy M."/>
            <person name="Barry K."/>
            <person name="Grigoriev I.V."/>
            <person name="Miller A.N."/>
            <person name="O'Donnell K."/>
            <person name="Stajich J.E."/>
            <person name="Bonito G."/>
        </authorList>
    </citation>
    <scope>NUCLEOTIDE SEQUENCE</scope>
    <source>
        <strain evidence="5">BC1065</strain>
    </source>
</reference>
<feature type="domain" description="Glycosyl hydrolase family 95 N-terminal" evidence="2">
    <location>
        <begin position="93"/>
        <end position="338"/>
    </location>
</feature>
<evidence type="ECO:0000313" key="6">
    <source>
        <dbReference type="Proteomes" id="UP000807716"/>
    </source>
</evidence>
<evidence type="ECO:0000256" key="1">
    <source>
        <dbReference type="SAM" id="SignalP"/>
    </source>
</evidence>
<dbReference type="InterPro" id="IPR027414">
    <property type="entry name" value="GH95_N_dom"/>
</dbReference>
<dbReference type="SUPFAM" id="SSF48208">
    <property type="entry name" value="Six-hairpin glycosidases"/>
    <property type="match status" value="1"/>
</dbReference>
<dbReference type="GO" id="GO:0005975">
    <property type="term" value="P:carbohydrate metabolic process"/>
    <property type="evidence" value="ECO:0007669"/>
    <property type="project" value="InterPro"/>
</dbReference>
<dbReference type="InterPro" id="IPR008928">
    <property type="entry name" value="6-hairpin_glycosidase_sf"/>
</dbReference>
<dbReference type="PIRSF" id="PIRSF007663">
    <property type="entry name" value="UCP007663"/>
    <property type="match status" value="1"/>
</dbReference>
<dbReference type="PANTHER" id="PTHR31084:SF3">
    <property type="entry name" value="ALPHA-FUCOSIDASE A"/>
    <property type="match status" value="1"/>
</dbReference>
<dbReference type="GO" id="GO:0004560">
    <property type="term" value="F:alpha-L-fucosidase activity"/>
    <property type="evidence" value="ECO:0007669"/>
    <property type="project" value="InterPro"/>
</dbReference>
<comment type="caution">
    <text evidence="5">The sequence shown here is derived from an EMBL/GenBank/DDBJ whole genome shotgun (WGS) entry which is preliminary data.</text>
</comment>
<evidence type="ECO:0000313" key="5">
    <source>
        <dbReference type="EMBL" id="KAG0267770.1"/>
    </source>
</evidence>
<evidence type="ECO:0000259" key="2">
    <source>
        <dbReference type="Pfam" id="PF14498"/>
    </source>
</evidence>
<evidence type="ECO:0000259" key="4">
    <source>
        <dbReference type="Pfam" id="PF22124"/>
    </source>
</evidence>
<dbReference type="Pfam" id="PF14498">
    <property type="entry name" value="Glyco_hyd_65N_2"/>
    <property type="match status" value="1"/>
</dbReference>
<feature type="chain" id="PRO_5040130382" description="Glycosyl hydrolase family 95 N-terminal domain-containing protein" evidence="1">
    <location>
        <begin position="29"/>
        <end position="907"/>
    </location>
</feature>
<name>A0A9P6QJU3_9FUNG</name>
<keyword evidence="6" id="KW-1185">Reference proteome</keyword>
<evidence type="ECO:0008006" key="7">
    <source>
        <dbReference type="Google" id="ProtNLM"/>
    </source>
</evidence>
<dbReference type="Gene3D" id="1.50.10.10">
    <property type="match status" value="1"/>
</dbReference>
<dbReference type="AlphaFoldDB" id="A0A9P6QJU3"/>
<proteinExistence type="predicted"/>
<feature type="signal peptide" evidence="1">
    <location>
        <begin position="1"/>
        <end position="28"/>
    </location>
</feature>
<protein>
    <recommendedName>
        <fullName evidence="7">Glycosyl hydrolase family 95 N-terminal domain-containing protein</fullName>
    </recommendedName>
</protein>
<gene>
    <name evidence="5" type="ORF">DFQ27_008267</name>
</gene>
<accession>A0A9P6QJU3</accession>
<keyword evidence="1" id="KW-0732">Signal</keyword>